<feature type="binding site" evidence="2">
    <location>
        <position position="400"/>
    </location>
    <ligand>
        <name>FAD</name>
        <dbReference type="ChEBI" id="CHEBI:57692"/>
    </ligand>
</feature>
<dbReference type="InterPro" id="IPR012132">
    <property type="entry name" value="GMC_OxRdtase"/>
</dbReference>
<dbReference type="Gene3D" id="3.50.50.60">
    <property type="entry name" value="FAD/NAD(P)-binding domain"/>
    <property type="match status" value="1"/>
</dbReference>
<keyword evidence="2" id="KW-0285">Flavoprotein</keyword>
<dbReference type="Proteomes" id="UP000275385">
    <property type="component" value="Unassembled WGS sequence"/>
</dbReference>
<reference evidence="5 6" key="1">
    <citation type="submission" date="2018-08" db="EMBL/GenBank/DDBJ databases">
        <title>Draft genome of the lignicolous fungus Coniochaeta pulveracea.</title>
        <authorList>
            <person name="Borstlap C.J."/>
            <person name="De Witt R.N."/>
            <person name="Botha A."/>
            <person name="Volschenk H."/>
        </authorList>
    </citation>
    <scope>NUCLEOTIDE SEQUENCE [LARGE SCALE GENOMIC DNA]</scope>
    <source>
        <strain evidence="5 6">CAB683</strain>
    </source>
</reference>
<accession>A0A420YET1</accession>
<dbReference type="STRING" id="177199.A0A420YET1"/>
<dbReference type="GO" id="GO:0016614">
    <property type="term" value="F:oxidoreductase activity, acting on CH-OH group of donors"/>
    <property type="evidence" value="ECO:0007669"/>
    <property type="project" value="InterPro"/>
</dbReference>
<dbReference type="InterPro" id="IPR007867">
    <property type="entry name" value="GMC_OxRtase_C"/>
</dbReference>
<evidence type="ECO:0000259" key="3">
    <source>
        <dbReference type="Pfam" id="PF00732"/>
    </source>
</evidence>
<dbReference type="Gene3D" id="3.30.560.10">
    <property type="entry name" value="Glucose Oxidase, domain 3"/>
    <property type="match status" value="1"/>
</dbReference>
<protein>
    <recommendedName>
        <fullName evidence="7">Glucose-methanol-choline oxidoreductase N-terminal domain-containing protein</fullName>
    </recommendedName>
</protein>
<feature type="domain" description="Glucose-methanol-choline oxidoreductase C-terminal" evidence="4">
    <location>
        <begin position="282"/>
        <end position="418"/>
    </location>
</feature>
<dbReference type="GO" id="GO:0050660">
    <property type="term" value="F:flavin adenine dinucleotide binding"/>
    <property type="evidence" value="ECO:0007669"/>
    <property type="project" value="InterPro"/>
</dbReference>
<sequence length="430" mass="46410">MVATTGGDANQTLSLVQRDINSVSPNRDTTQGLFGLPFHANKKWRRFGARDLALATLSATKEDGTPRYPLTLQTNSLATRILFDQTHGKRPEAIGIEYLHGQSLYNGDRRSSLNITGTVRQAHARKEVIISGGVFNSPQLLLLSGIGPKEDLAKLNIPVLVDLPGVGKRLQENQELPIVGHTKQPNIATPFPGDPDCTFGAPGDPCVAAWQNGTGPYARSGINTNAFMLKSNHTPDGELDLLLFAIPFPFRGYWRADANVTIPPDPPTVFDLSMVHIKAQNRAGELKLRSNNPRDTPDINFHFFEEGSETDLGAMADAVAWGRRVYANVAAPYGPVEPTEPPLVGNTGEQVAADYQWIKDQAFGHHASGTCGIGADDDELAVLDSMFRVRGVDGLRVVDGSAFPSPPGAFPVVPTYLISEKASRDILGST</sequence>
<evidence type="ECO:0008006" key="7">
    <source>
        <dbReference type="Google" id="ProtNLM"/>
    </source>
</evidence>
<comment type="similarity">
    <text evidence="1">Belongs to the GMC oxidoreductase family.</text>
</comment>
<dbReference type="SUPFAM" id="SSF51905">
    <property type="entry name" value="FAD/NAD(P)-binding domain"/>
    <property type="match status" value="1"/>
</dbReference>
<evidence type="ECO:0000313" key="6">
    <source>
        <dbReference type="Proteomes" id="UP000275385"/>
    </source>
</evidence>
<dbReference type="InterPro" id="IPR000172">
    <property type="entry name" value="GMC_OxRdtase_N"/>
</dbReference>
<keyword evidence="6" id="KW-1185">Reference proteome</keyword>
<comment type="caution">
    <text evidence="5">The sequence shown here is derived from an EMBL/GenBank/DDBJ whole genome shotgun (WGS) entry which is preliminary data.</text>
</comment>
<dbReference type="OrthoDB" id="269227at2759"/>
<evidence type="ECO:0000256" key="1">
    <source>
        <dbReference type="ARBA" id="ARBA00010790"/>
    </source>
</evidence>
<dbReference type="PIRSF" id="PIRSF000137">
    <property type="entry name" value="Alcohol_oxidase"/>
    <property type="match status" value="1"/>
</dbReference>
<evidence type="ECO:0000313" key="5">
    <source>
        <dbReference type="EMBL" id="RKU46411.1"/>
    </source>
</evidence>
<evidence type="ECO:0000256" key="2">
    <source>
        <dbReference type="PIRSR" id="PIRSR000137-2"/>
    </source>
</evidence>
<dbReference type="AlphaFoldDB" id="A0A420YET1"/>
<comment type="cofactor">
    <cofactor evidence="2">
        <name>FAD</name>
        <dbReference type="ChEBI" id="CHEBI:57692"/>
    </cofactor>
</comment>
<dbReference type="EMBL" id="QVQW01000014">
    <property type="protein sequence ID" value="RKU46411.1"/>
    <property type="molecule type" value="Genomic_DNA"/>
</dbReference>
<name>A0A420YET1_9PEZI</name>
<dbReference type="SUPFAM" id="SSF54373">
    <property type="entry name" value="FAD-linked reductases, C-terminal domain"/>
    <property type="match status" value="1"/>
</dbReference>
<organism evidence="5 6">
    <name type="scientific">Coniochaeta pulveracea</name>
    <dbReference type="NCBI Taxonomy" id="177199"/>
    <lineage>
        <taxon>Eukaryota</taxon>
        <taxon>Fungi</taxon>
        <taxon>Dikarya</taxon>
        <taxon>Ascomycota</taxon>
        <taxon>Pezizomycotina</taxon>
        <taxon>Sordariomycetes</taxon>
        <taxon>Sordariomycetidae</taxon>
        <taxon>Coniochaetales</taxon>
        <taxon>Coniochaetaceae</taxon>
        <taxon>Coniochaeta</taxon>
    </lineage>
</organism>
<gene>
    <name evidence="5" type="ORF">DL546_005646</name>
</gene>
<keyword evidence="2" id="KW-0274">FAD</keyword>
<feature type="domain" description="Glucose-methanol-choline oxidoreductase N-terminal" evidence="3">
    <location>
        <begin position="70"/>
        <end position="172"/>
    </location>
</feature>
<dbReference type="Pfam" id="PF05199">
    <property type="entry name" value="GMC_oxred_C"/>
    <property type="match status" value="1"/>
</dbReference>
<dbReference type="PANTHER" id="PTHR11552">
    <property type="entry name" value="GLUCOSE-METHANOL-CHOLINE GMC OXIDOREDUCTASE"/>
    <property type="match status" value="1"/>
</dbReference>
<dbReference type="Pfam" id="PF00732">
    <property type="entry name" value="GMC_oxred_N"/>
    <property type="match status" value="1"/>
</dbReference>
<dbReference type="PANTHER" id="PTHR11552:SF80">
    <property type="entry name" value="GMC OXIDOREDUCTASE"/>
    <property type="match status" value="1"/>
</dbReference>
<evidence type="ECO:0000259" key="4">
    <source>
        <dbReference type="Pfam" id="PF05199"/>
    </source>
</evidence>
<dbReference type="InterPro" id="IPR036188">
    <property type="entry name" value="FAD/NAD-bd_sf"/>
</dbReference>
<proteinExistence type="inferred from homology"/>